<reference evidence="2 3" key="1">
    <citation type="submission" date="2019-04" db="EMBL/GenBank/DDBJ databases">
        <title>High contiguity whole genome sequence and gene annotation resource for two Venturia nashicola isolates.</title>
        <authorList>
            <person name="Prokchorchik M."/>
            <person name="Won K."/>
            <person name="Lee Y."/>
            <person name="Choi E.D."/>
            <person name="Segonzac C."/>
            <person name="Sohn K.H."/>
        </authorList>
    </citation>
    <scope>NUCLEOTIDE SEQUENCE [LARGE SCALE GENOMIC DNA]</scope>
    <source>
        <strain evidence="2 3">PRI2</strain>
    </source>
</reference>
<dbReference type="Proteomes" id="UP000298493">
    <property type="component" value="Unassembled WGS sequence"/>
</dbReference>
<keyword evidence="3" id="KW-1185">Reference proteome</keyword>
<proteinExistence type="predicted"/>
<name>A0A4Z1PRR8_9PEZI</name>
<accession>A0A4Z1PRR8</accession>
<organism evidence="2 3">
    <name type="scientific">Venturia nashicola</name>
    <dbReference type="NCBI Taxonomy" id="86259"/>
    <lineage>
        <taxon>Eukaryota</taxon>
        <taxon>Fungi</taxon>
        <taxon>Dikarya</taxon>
        <taxon>Ascomycota</taxon>
        <taxon>Pezizomycotina</taxon>
        <taxon>Dothideomycetes</taxon>
        <taxon>Pleosporomycetidae</taxon>
        <taxon>Venturiales</taxon>
        <taxon>Venturiaceae</taxon>
        <taxon>Venturia</taxon>
    </lineage>
</organism>
<evidence type="ECO:0000313" key="2">
    <source>
        <dbReference type="EMBL" id="TID25752.1"/>
    </source>
</evidence>
<dbReference type="AlphaFoldDB" id="A0A4Z1PRR8"/>
<sequence>MEKPIDSLFNLVDLSDNRPPPLGEDVAPPELGSPERQQEQEVQKYWADREAMGWDDHIKFIHRKGLRTTASSINRLASSRIDTLYTRRKIRTTTNWHTKAAARAGSIKAS</sequence>
<comment type="caution">
    <text evidence="2">The sequence shown here is derived from an EMBL/GenBank/DDBJ whole genome shotgun (WGS) entry which is preliminary data.</text>
</comment>
<dbReference type="EMBL" id="SNSC02000003">
    <property type="protein sequence ID" value="TID25752.1"/>
    <property type="molecule type" value="Genomic_DNA"/>
</dbReference>
<evidence type="ECO:0000256" key="1">
    <source>
        <dbReference type="SAM" id="MobiDB-lite"/>
    </source>
</evidence>
<protein>
    <submittedName>
        <fullName evidence="2">Uncharacterized protein</fullName>
    </submittedName>
</protein>
<evidence type="ECO:0000313" key="3">
    <source>
        <dbReference type="Proteomes" id="UP000298493"/>
    </source>
</evidence>
<gene>
    <name evidence="2" type="ORF">E6O75_ATG03615</name>
</gene>
<feature type="region of interest" description="Disordered" evidence="1">
    <location>
        <begin position="1"/>
        <end position="39"/>
    </location>
</feature>